<dbReference type="Proteomes" id="UP001597532">
    <property type="component" value="Unassembled WGS sequence"/>
</dbReference>
<evidence type="ECO:0008006" key="4">
    <source>
        <dbReference type="Google" id="ProtNLM"/>
    </source>
</evidence>
<evidence type="ECO:0000256" key="1">
    <source>
        <dbReference type="SAM" id="Phobius"/>
    </source>
</evidence>
<gene>
    <name evidence="2" type="ORF">ACFS1K_11120</name>
</gene>
<comment type="caution">
    <text evidence="2">The sequence shown here is derived from an EMBL/GenBank/DDBJ whole genome shotgun (WGS) entry which is preliminary data.</text>
</comment>
<organism evidence="2 3">
    <name type="scientific">Arenibacter antarcticus</name>
    <dbReference type="NCBI Taxonomy" id="2040469"/>
    <lineage>
        <taxon>Bacteria</taxon>
        <taxon>Pseudomonadati</taxon>
        <taxon>Bacteroidota</taxon>
        <taxon>Flavobacteriia</taxon>
        <taxon>Flavobacteriales</taxon>
        <taxon>Flavobacteriaceae</taxon>
        <taxon>Arenibacter</taxon>
    </lineage>
</organism>
<sequence length="145" mass="16202">MTEKLIVKPPMWFWIIGVIALIWNLMGVSAYLMDAFMSAEALQTLPEAERLLYESRPIWATACYAVAVWAGLAGAVGLLWKKKWAKTAFMLSLAGILLQQLYHFFLSNTFEVLGSAAMAFPIVIILIGIGLVAFANYSIKQKWLI</sequence>
<protein>
    <recommendedName>
        <fullName evidence="4">Sugar transporter</fullName>
    </recommendedName>
</protein>
<feature type="transmembrane region" description="Helical" evidence="1">
    <location>
        <begin position="118"/>
        <end position="139"/>
    </location>
</feature>
<dbReference type="RefSeq" id="WP_251805671.1">
    <property type="nucleotide sequence ID" value="NZ_CP166679.1"/>
</dbReference>
<feature type="transmembrane region" description="Helical" evidence="1">
    <location>
        <begin position="58"/>
        <end position="80"/>
    </location>
</feature>
<dbReference type="EMBL" id="JBHUOK010000030">
    <property type="protein sequence ID" value="MFD2790316.1"/>
    <property type="molecule type" value="Genomic_DNA"/>
</dbReference>
<evidence type="ECO:0000313" key="3">
    <source>
        <dbReference type="Proteomes" id="UP001597532"/>
    </source>
</evidence>
<keyword evidence="1" id="KW-0472">Membrane</keyword>
<feature type="transmembrane region" description="Helical" evidence="1">
    <location>
        <begin position="87"/>
        <end position="106"/>
    </location>
</feature>
<name>A0ABW5VK46_9FLAO</name>
<feature type="transmembrane region" description="Helical" evidence="1">
    <location>
        <begin position="12"/>
        <end position="33"/>
    </location>
</feature>
<keyword evidence="3" id="KW-1185">Reference proteome</keyword>
<keyword evidence="1" id="KW-0812">Transmembrane</keyword>
<accession>A0ABW5VK46</accession>
<evidence type="ECO:0000313" key="2">
    <source>
        <dbReference type="EMBL" id="MFD2790316.1"/>
    </source>
</evidence>
<reference evidence="3" key="1">
    <citation type="journal article" date="2019" name="Int. J. Syst. Evol. Microbiol.">
        <title>The Global Catalogue of Microorganisms (GCM) 10K type strain sequencing project: providing services to taxonomists for standard genome sequencing and annotation.</title>
        <authorList>
            <consortium name="The Broad Institute Genomics Platform"/>
            <consortium name="The Broad Institute Genome Sequencing Center for Infectious Disease"/>
            <person name="Wu L."/>
            <person name="Ma J."/>
        </authorList>
    </citation>
    <scope>NUCLEOTIDE SEQUENCE [LARGE SCALE GENOMIC DNA]</scope>
    <source>
        <strain evidence="3">KCTC 52924</strain>
    </source>
</reference>
<proteinExistence type="predicted"/>
<keyword evidence="1" id="KW-1133">Transmembrane helix</keyword>